<reference evidence="2" key="1">
    <citation type="journal article" date="2022" name="bioRxiv">
        <title>Sequencing and chromosome-scale assembly of the giantPleurodeles waltlgenome.</title>
        <authorList>
            <person name="Brown T."/>
            <person name="Elewa A."/>
            <person name="Iarovenko S."/>
            <person name="Subramanian E."/>
            <person name="Araus A.J."/>
            <person name="Petzold A."/>
            <person name="Susuki M."/>
            <person name="Suzuki K.-i.T."/>
            <person name="Hayashi T."/>
            <person name="Toyoda A."/>
            <person name="Oliveira C."/>
            <person name="Osipova E."/>
            <person name="Leigh N.D."/>
            <person name="Simon A."/>
            <person name="Yun M.H."/>
        </authorList>
    </citation>
    <scope>NUCLEOTIDE SEQUENCE</scope>
    <source>
        <strain evidence="2">20211129_DDA</strain>
        <tissue evidence="2">Liver</tissue>
    </source>
</reference>
<evidence type="ECO:0000256" key="1">
    <source>
        <dbReference type="SAM" id="Phobius"/>
    </source>
</evidence>
<keyword evidence="1" id="KW-1133">Transmembrane helix</keyword>
<protein>
    <submittedName>
        <fullName evidence="2">Uncharacterized protein</fullName>
    </submittedName>
</protein>
<dbReference type="EMBL" id="JANPWB010000010">
    <property type="protein sequence ID" value="KAJ1146345.1"/>
    <property type="molecule type" value="Genomic_DNA"/>
</dbReference>
<feature type="transmembrane region" description="Helical" evidence="1">
    <location>
        <begin position="52"/>
        <end position="70"/>
    </location>
</feature>
<gene>
    <name evidence="2" type="ORF">NDU88_012622</name>
</gene>
<comment type="caution">
    <text evidence="2">The sequence shown here is derived from an EMBL/GenBank/DDBJ whole genome shotgun (WGS) entry which is preliminary data.</text>
</comment>
<accession>A0AAV7R6M7</accession>
<evidence type="ECO:0000313" key="3">
    <source>
        <dbReference type="Proteomes" id="UP001066276"/>
    </source>
</evidence>
<evidence type="ECO:0000313" key="2">
    <source>
        <dbReference type="EMBL" id="KAJ1146345.1"/>
    </source>
</evidence>
<organism evidence="2 3">
    <name type="scientific">Pleurodeles waltl</name>
    <name type="common">Iberian ribbed newt</name>
    <dbReference type="NCBI Taxonomy" id="8319"/>
    <lineage>
        <taxon>Eukaryota</taxon>
        <taxon>Metazoa</taxon>
        <taxon>Chordata</taxon>
        <taxon>Craniata</taxon>
        <taxon>Vertebrata</taxon>
        <taxon>Euteleostomi</taxon>
        <taxon>Amphibia</taxon>
        <taxon>Batrachia</taxon>
        <taxon>Caudata</taxon>
        <taxon>Salamandroidea</taxon>
        <taxon>Salamandridae</taxon>
        <taxon>Pleurodelinae</taxon>
        <taxon>Pleurodeles</taxon>
    </lineage>
</organism>
<name>A0AAV7R6M7_PLEWA</name>
<keyword evidence="3" id="KW-1185">Reference proteome</keyword>
<dbReference type="Proteomes" id="UP001066276">
    <property type="component" value="Chromosome 6"/>
</dbReference>
<keyword evidence="1" id="KW-0472">Membrane</keyword>
<keyword evidence="1" id="KW-0812">Transmembrane</keyword>
<dbReference type="AlphaFoldDB" id="A0AAV7R6M7"/>
<proteinExistence type="predicted"/>
<sequence length="71" mass="7894">MEAQGWFYGMATLAWCTRYHWHGGAGLVLRLCNSCLVHAVSSAWRRRAGSTAWITLFVIAALVDGLLIMLL</sequence>